<dbReference type="Proteomes" id="UP001232148">
    <property type="component" value="Unassembled WGS sequence"/>
</dbReference>
<sequence>MYCLCRTWLAYLDGIAVQLLGGLGPCLSPRSGLRAEREEVVLYVKLRSLDSTIYSSIEIVMSWLYFSRDLKQARCALVFAASSLALLGEEHQTRLRCRDPTCRGFRLRTESTRISLIEYQIAVILILNVKSSCVMSAVKCSNIKSCSA</sequence>
<protein>
    <submittedName>
        <fullName evidence="1">Uncharacterized protein</fullName>
    </submittedName>
</protein>
<dbReference type="EMBL" id="MU843137">
    <property type="protein sequence ID" value="KAK2021104.1"/>
    <property type="molecule type" value="Genomic_DNA"/>
</dbReference>
<organism evidence="1 2">
    <name type="scientific">Colletotrichum zoysiae</name>
    <dbReference type="NCBI Taxonomy" id="1216348"/>
    <lineage>
        <taxon>Eukaryota</taxon>
        <taxon>Fungi</taxon>
        <taxon>Dikarya</taxon>
        <taxon>Ascomycota</taxon>
        <taxon>Pezizomycotina</taxon>
        <taxon>Sordariomycetes</taxon>
        <taxon>Hypocreomycetidae</taxon>
        <taxon>Glomerellales</taxon>
        <taxon>Glomerellaceae</taxon>
        <taxon>Colletotrichum</taxon>
        <taxon>Colletotrichum graminicola species complex</taxon>
    </lineage>
</organism>
<gene>
    <name evidence="1" type="ORF">LX32DRAFT_276640</name>
</gene>
<reference evidence="1" key="1">
    <citation type="submission" date="2021-06" db="EMBL/GenBank/DDBJ databases">
        <title>Comparative genomics, transcriptomics and evolutionary studies reveal genomic signatures of adaptation to plant cell wall in hemibiotrophic fungi.</title>
        <authorList>
            <consortium name="DOE Joint Genome Institute"/>
            <person name="Baroncelli R."/>
            <person name="Diaz J.F."/>
            <person name="Benocci T."/>
            <person name="Peng M."/>
            <person name="Battaglia E."/>
            <person name="Haridas S."/>
            <person name="Andreopoulos W."/>
            <person name="Labutti K."/>
            <person name="Pangilinan J."/>
            <person name="Floch G.L."/>
            <person name="Makela M.R."/>
            <person name="Henrissat B."/>
            <person name="Grigoriev I.V."/>
            <person name="Crouch J.A."/>
            <person name="De Vries R.P."/>
            <person name="Sukno S.A."/>
            <person name="Thon M.R."/>
        </authorList>
    </citation>
    <scope>NUCLEOTIDE SEQUENCE</scope>
    <source>
        <strain evidence="1">MAFF235873</strain>
    </source>
</reference>
<evidence type="ECO:0000313" key="1">
    <source>
        <dbReference type="EMBL" id="KAK2021104.1"/>
    </source>
</evidence>
<proteinExistence type="predicted"/>
<comment type="caution">
    <text evidence="1">The sequence shown here is derived from an EMBL/GenBank/DDBJ whole genome shotgun (WGS) entry which is preliminary data.</text>
</comment>
<dbReference type="AlphaFoldDB" id="A0AAD9LTY5"/>
<accession>A0AAD9LTY5</accession>
<name>A0AAD9LTY5_9PEZI</name>
<keyword evidence="2" id="KW-1185">Reference proteome</keyword>
<evidence type="ECO:0000313" key="2">
    <source>
        <dbReference type="Proteomes" id="UP001232148"/>
    </source>
</evidence>